<dbReference type="SUPFAM" id="SSF109604">
    <property type="entry name" value="HD-domain/PDEase-like"/>
    <property type="match status" value="1"/>
</dbReference>
<dbReference type="PANTHER" id="PTHR33594">
    <property type="entry name" value="SUPERFAMILY HYDROLASE, PUTATIVE (AFU_ORTHOLOGUE AFUA_1G03035)-RELATED"/>
    <property type="match status" value="1"/>
</dbReference>
<evidence type="ECO:0000313" key="4">
    <source>
        <dbReference type="Proteomes" id="UP000311382"/>
    </source>
</evidence>
<feature type="compositionally biased region" description="Low complexity" evidence="1">
    <location>
        <begin position="179"/>
        <end position="197"/>
    </location>
</feature>
<comment type="caution">
    <text evidence="3">The sequence shown here is derived from an EMBL/GenBank/DDBJ whole genome shotgun (WGS) entry which is preliminary data.</text>
</comment>
<accession>A0A5C5G1Q2</accession>
<dbReference type="AlphaFoldDB" id="A0A5C5G1Q2"/>
<dbReference type="Proteomes" id="UP000311382">
    <property type="component" value="Unassembled WGS sequence"/>
</dbReference>
<sequence length="249" mass="28228">MASLDRAHRVLAEAEQLARKHHAQYDPSHDFLHVTRVRGLALSIARSLPGHPRVDLVVVHLASLFHDLLDKKYLPRDKPVPSAREHLAPFWSAFSQDQVADEQRRLVERVVENVSYSKEVKRIAEGGQAEWHLTCLELHCVQDADKLDAMGAFGIMRCSAYSALTNRPLYLPPSPSPSSPASADDAAPQQQQQQQDNSAIAHFHDKLFHLESMIKTPRGRVLAKKRAETLRRFVDETEREWREAEEGLV</sequence>
<protein>
    <recommendedName>
        <fullName evidence="2">HD/PDEase domain-containing protein</fullName>
    </recommendedName>
</protein>
<reference evidence="3 4" key="1">
    <citation type="submission" date="2019-03" db="EMBL/GenBank/DDBJ databases">
        <title>Rhodosporidium diobovatum UCD-FST 08-225 genome sequencing, assembly, and annotation.</title>
        <authorList>
            <person name="Fakankun I.U."/>
            <person name="Fristensky B."/>
            <person name="Levin D.B."/>
        </authorList>
    </citation>
    <scope>NUCLEOTIDE SEQUENCE [LARGE SCALE GENOMIC DNA]</scope>
    <source>
        <strain evidence="3 4">UCD-FST 08-225</strain>
    </source>
</reference>
<dbReference type="PANTHER" id="PTHR33594:SF1">
    <property type="entry name" value="HD_PDEASE DOMAIN-CONTAINING PROTEIN"/>
    <property type="match status" value="1"/>
</dbReference>
<dbReference type="Pfam" id="PF01966">
    <property type="entry name" value="HD"/>
    <property type="match status" value="1"/>
</dbReference>
<feature type="domain" description="HD/PDEase" evidence="2">
    <location>
        <begin position="26"/>
        <end position="159"/>
    </location>
</feature>
<proteinExistence type="predicted"/>
<gene>
    <name evidence="3" type="ORF">DMC30DRAFT_348010</name>
</gene>
<dbReference type="EMBL" id="SOZI01000016">
    <property type="protein sequence ID" value="TNY23038.1"/>
    <property type="molecule type" value="Genomic_DNA"/>
</dbReference>
<organism evidence="3 4">
    <name type="scientific">Rhodotorula diobovata</name>
    <dbReference type="NCBI Taxonomy" id="5288"/>
    <lineage>
        <taxon>Eukaryota</taxon>
        <taxon>Fungi</taxon>
        <taxon>Dikarya</taxon>
        <taxon>Basidiomycota</taxon>
        <taxon>Pucciniomycotina</taxon>
        <taxon>Microbotryomycetes</taxon>
        <taxon>Sporidiobolales</taxon>
        <taxon>Sporidiobolaceae</taxon>
        <taxon>Rhodotorula</taxon>
    </lineage>
</organism>
<dbReference type="STRING" id="5288.A0A5C5G1Q2"/>
<feature type="region of interest" description="Disordered" evidence="1">
    <location>
        <begin position="169"/>
        <end position="197"/>
    </location>
</feature>
<evidence type="ECO:0000256" key="1">
    <source>
        <dbReference type="SAM" id="MobiDB-lite"/>
    </source>
</evidence>
<dbReference type="InterPro" id="IPR006674">
    <property type="entry name" value="HD_domain"/>
</dbReference>
<dbReference type="SMART" id="SM00471">
    <property type="entry name" value="HDc"/>
    <property type="match status" value="1"/>
</dbReference>
<dbReference type="InterPro" id="IPR003607">
    <property type="entry name" value="HD/PDEase_dom"/>
</dbReference>
<dbReference type="CDD" id="cd00077">
    <property type="entry name" value="HDc"/>
    <property type="match status" value="1"/>
</dbReference>
<dbReference type="OrthoDB" id="16547at2759"/>
<dbReference type="Gene3D" id="1.10.3210.50">
    <property type="match status" value="1"/>
</dbReference>
<keyword evidence="4" id="KW-1185">Reference proteome</keyword>
<name>A0A5C5G1Q2_9BASI</name>
<evidence type="ECO:0000259" key="2">
    <source>
        <dbReference type="SMART" id="SM00471"/>
    </source>
</evidence>
<evidence type="ECO:0000313" key="3">
    <source>
        <dbReference type="EMBL" id="TNY23038.1"/>
    </source>
</evidence>